<evidence type="ECO:0000313" key="4">
    <source>
        <dbReference type="Proteomes" id="UP000198462"/>
    </source>
</evidence>
<dbReference type="Proteomes" id="UP000198462">
    <property type="component" value="Unassembled WGS sequence"/>
</dbReference>
<reference evidence="4" key="1">
    <citation type="submission" date="2017-05" db="EMBL/GenBank/DDBJ databases">
        <authorList>
            <person name="Lin X."/>
        </authorList>
    </citation>
    <scope>NUCLEOTIDE SEQUENCE [LARGE SCALE GENOMIC DNA]</scope>
    <source>
        <strain evidence="4">JLT2012</strain>
    </source>
</reference>
<evidence type="ECO:0000256" key="1">
    <source>
        <dbReference type="PROSITE-ProRule" id="PRU00339"/>
    </source>
</evidence>
<feature type="signal peptide" evidence="2">
    <location>
        <begin position="1"/>
        <end position="21"/>
    </location>
</feature>
<dbReference type="SUPFAM" id="SSF48452">
    <property type="entry name" value="TPR-like"/>
    <property type="match status" value="1"/>
</dbReference>
<organism evidence="3 4">
    <name type="scientific">Pacificimonas flava</name>
    <dbReference type="NCBI Taxonomy" id="1234595"/>
    <lineage>
        <taxon>Bacteria</taxon>
        <taxon>Pseudomonadati</taxon>
        <taxon>Pseudomonadota</taxon>
        <taxon>Alphaproteobacteria</taxon>
        <taxon>Sphingomonadales</taxon>
        <taxon>Sphingosinicellaceae</taxon>
        <taxon>Pacificimonas</taxon>
    </lineage>
</organism>
<name>A0A219B7J6_9SPHN</name>
<keyword evidence="2" id="KW-0732">Signal</keyword>
<dbReference type="RefSeq" id="WP_088712853.1">
    <property type="nucleotide sequence ID" value="NZ_NFZT01000001.1"/>
</dbReference>
<keyword evidence="4" id="KW-1185">Reference proteome</keyword>
<dbReference type="Gene3D" id="1.25.40.10">
    <property type="entry name" value="Tetratricopeptide repeat domain"/>
    <property type="match status" value="2"/>
</dbReference>
<dbReference type="PROSITE" id="PS50005">
    <property type="entry name" value="TPR"/>
    <property type="match status" value="2"/>
</dbReference>
<proteinExistence type="predicted"/>
<feature type="repeat" description="TPR" evidence="1">
    <location>
        <begin position="156"/>
        <end position="189"/>
    </location>
</feature>
<dbReference type="InterPro" id="IPR019734">
    <property type="entry name" value="TPR_rpt"/>
</dbReference>
<gene>
    <name evidence="3" type="ORF">B5C34_12250</name>
</gene>
<evidence type="ECO:0000313" key="3">
    <source>
        <dbReference type="EMBL" id="OWV34154.1"/>
    </source>
</evidence>
<dbReference type="EMBL" id="NFZT01000001">
    <property type="protein sequence ID" value="OWV34154.1"/>
    <property type="molecule type" value="Genomic_DNA"/>
</dbReference>
<sequence>MKSISHIALGAALVFGLGAVAPVALQPAAAQEAEQAYELDLSRDGRRALGEVNELYNAGDFPGALARIREFEASTDAPDEVYVANQLKLNAAIQTENDALVDEALIGMLDSGSPALTAEQEAQFLNRLGGQAINNDDTAAALGYFQRLIEAQPNNATAQYNVGVLNSRLENHREAYDAYSRAIELAEADGSTAEEGWYRNRFNKAVVEGYDLVKPGTAYLQAYPSGETWRHVLLAFRDATDTRSDDQNLDVFRLLDDVDALSEEGDFYEYADTAQRRFYFVEAENALNEGIEAGALDTSRPYVSELKTLIESKIGDERSEIDSLAADAESAADGVDAASTATAYLGAGNNEEAVRLYRLALDKGGVDVKDTNLRLGIALTRMGDYAAAREAFNAADGTDATTLADFWLAYVDSLDG</sequence>
<dbReference type="InterPro" id="IPR011990">
    <property type="entry name" value="TPR-like_helical_dom_sf"/>
</dbReference>
<dbReference type="Pfam" id="PF13432">
    <property type="entry name" value="TPR_16"/>
    <property type="match status" value="2"/>
</dbReference>
<accession>A0A219B7J6</accession>
<evidence type="ECO:0000256" key="2">
    <source>
        <dbReference type="SAM" id="SignalP"/>
    </source>
</evidence>
<evidence type="ECO:0008006" key="5">
    <source>
        <dbReference type="Google" id="ProtNLM"/>
    </source>
</evidence>
<dbReference type="AlphaFoldDB" id="A0A219B7J6"/>
<comment type="caution">
    <text evidence="3">The sequence shown here is derived from an EMBL/GenBank/DDBJ whole genome shotgun (WGS) entry which is preliminary data.</text>
</comment>
<feature type="chain" id="PRO_5012939768" description="Tetratricopeptide repeat protein" evidence="2">
    <location>
        <begin position="22"/>
        <end position="416"/>
    </location>
</feature>
<feature type="repeat" description="TPR" evidence="1">
    <location>
        <begin position="122"/>
        <end position="155"/>
    </location>
</feature>
<protein>
    <recommendedName>
        <fullName evidence="5">Tetratricopeptide repeat protein</fullName>
    </recommendedName>
</protein>
<keyword evidence="1" id="KW-0802">TPR repeat</keyword>
<dbReference type="SMART" id="SM00028">
    <property type="entry name" value="TPR"/>
    <property type="match status" value="2"/>
</dbReference>
<dbReference type="OrthoDB" id="7325958at2"/>